<proteinExistence type="predicted"/>
<sequence length="436" mass="48936">MLQKTSDDQAIEHDVDQELASDDNHRLILHDSQGFVGGDIGNLRTVQELCCEIPVSGGRVFELGDEMLLKDNANQGYSDRFSRNWCSRAKLETYHPRIPQVPIIVVFTKYDQLVIQKKFILPRSLANDDKAEWVRRAEEAATEEVKSLISSENEHKDTIRRLIDLTMNSILAATDPKPQTTTGPRVLPIQSNRIFKACSSQLLKELVSKQRFQHRLDLPSVGKHKYWGYMFSGTFNGIPLDECVGVIHDDIVNVWNFNDPNHQARLASAPDDASAQRSCKRASESSDLENAIKIMTPAVAVATSVPPAAPFVLPAAAAVALASWSMENTEERYVIDMIIVMSCLFALVDSRGLDRISLAMVNLVLREYSQHKGSIHEQVKSYVTDTTLPGLRPKRVIDRISELVKVEQYRELHAAVILSASRPLDNKEKWIPPDTI</sequence>
<gene>
    <name evidence="1" type="ORF">BS47DRAFT_1390845</name>
</gene>
<organism evidence="1 2">
    <name type="scientific">Hydnum rufescens UP504</name>
    <dbReference type="NCBI Taxonomy" id="1448309"/>
    <lineage>
        <taxon>Eukaryota</taxon>
        <taxon>Fungi</taxon>
        <taxon>Dikarya</taxon>
        <taxon>Basidiomycota</taxon>
        <taxon>Agaricomycotina</taxon>
        <taxon>Agaricomycetes</taxon>
        <taxon>Cantharellales</taxon>
        <taxon>Hydnaceae</taxon>
        <taxon>Hydnum</taxon>
    </lineage>
</organism>
<dbReference type="AlphaFoldDB" id="A0A9P6B2C8"/>
<name>A0A9P6B2C8_9AGAM</name>
<dbReference type="Proteomes" id="UP000886523">
    <property type="component" value="Unassembled WGS sequence"/>
</dbReference>
<evidence type="ECO:0000313" key="2">
    <source>
        <dbReference type="Proteomes" id="UP000886523"/>
    </source>
</evidence>
<accession>A0A9P6B2C8</accession>
<keyword evidence="2" id="KW-1185">Reference proteome</keyword>
<reference evidence="1" key="1">
    <citation type="journal article" date="2020" name="Nat. Commun.">
        <title>Large-scale genome sequencing of mycorrhizal fungi provides insights into the early evolution of symbiotic traits.</title>
        <authorList>
            <person name="Miyauchi S."/>
            <person name="Kiss E."/>
            <person name="Kuo A."/>
            <person name="Drula E."/>
            <person name="Kohler A."/>
            <person name="Sanchez-Garcia M."/>
            <person name="Morin E."/>
            <person name="Andreopoulos B."/>
            <person name="Barry K.W."/>
            <person name="Bonito G."/>
            <person name="Buee M."/>
            <person name="Carver A."/>
            <person name="Chen C."/>
            <person name="Cichocki N."/>
            <person name="Clum A."/>
            <person name="Culley D."/>
            <person name="Crous P.W."/>
            <person name="Fauchery L."/>
            <person name="Girlanda M."/>
            <person name="Hayes R.D."/>
            <person name="Keri Z."/>
            <person name="LaButti K."/>
            <person name="Lipzen A."/>
            <person name="Lombard V."/>
            <person name="Magnuson J."/>
            <person name="Maillard F."/>
            <person name="Murat C."/>
            <person name="Nolan M."/>
            <person name="Ohm R.A."/>
            <person name="Pangilinan J."/>
            <person name="Pereira M.F."/>
            <person name="Perotto S."/>
            <person name="Peter M."/>
            <person name="Pfister S."/>
            <person name="Riley R."/>
            <person name="Sitrit Y."/>
            <person name="Stielow J.B."/>
            <person name="Szollosi G."/>
            <person name="Zifcakova L."/>
            <person name="Stursova M."/>
            <person name="Spatafora J.W."/>
            <person name="Tedersoo L."/>
            <person name="Vaario L.M."/>
            <person name="Yamada A."/>
            <person name="Yan M."/>
            <person name="Wang P."/>
            <person name="Xu J."/>
            <person name="Bruns T."/>
            <person name="Baldrian P."/>
            <person name="Vilgalys R."/>
            <person name="Dunand C."/>
            <person name="Henrissat B."/>
            <person name="Grigoriev I.V."/>
            <person name="Hibbett D."/>
            <person name="Nagy L.G."/>
            <person name="Martin F.M."/>
        </authorList>
    </citation>
    <scope>NUCLEOTIDE SEQUENCE</scope>
    <source>
        <strain evidence="1">UP504</strain>
    </source>
</reference>
<evidence type="ECO:0000313" key="1">
    <source>
        <dbReference type="EMBL" id="KAF9516401.1"/>
    </source>
</evidence>
<protein>
    <submittedName>
        <fullName evidence="1">Uncharacterized protein</fullName>
    </submittedName>
</protein>
<comment type="caution">
    <text evidence="1">The sequence shown here is derived from an EMBL/GenBank/DDBJ whole genome shotgun (WGS) entry which is preliminary data.</text>
</comment>
<dbReference type="OrthoDB" id="391988at2759"/>
<dbReference type="EMBL" id="MU128940">
    <property type="protein sequence ID" value="KAF9516401.1"/>
    <property type="molecule type" value="Genomic_DNA"/>
</dbReference>